<evidence type="ECO:0000256" key="1">
    <source>
        <dbReference type="SAM" id="SignalP"/>
    </source>
</evidence>
<dbReference type="PROSITE" id="PS50206">
    <property type="entry name" value="RHODANESE_3"/>
    <property type="match status" value="1"/>
</dbReference>
<feature type="signal peptide" evidence="1">
    <location>
        <begin position="1"/>
        <end position="22"/>
    </location>
</feature>
<evidence type="ECO:0000259" key="2">
    <source>
        <dbReference type="PROSITE" id="PS50206"/>
    </source>
</evidence>
<dbReference type="EMBL" id="CP031357">
    <property type="protein sequence ID" value="AXK41643.1"/>
    <property type="molecule type" value="Genomic_DNA"/>
</dbReference>
<protein>
    <submittedName>
        <fullName evidence="3">Rhodanese-like domain-containing protein</fullName>
    </submittedName>
</protein>
<keyword evidence="1" id="KW-0732">Signal</keyword>
<dbReference type="PANTHER" id="PTHR45431:SF3">
    <property type="entry name" value="RHODANESE-LIKE DOMAIN-CONTAINING PROTEIN 15, CHLOROPLASTIC"/>
    <property type="match status" value="1"/>
</dbReference>
<dbReference type="InterPro" id="IPR036873">
    <property type="entry name" value="Rhodanese-like_dom_sf"/>
</dbReference>
<dbReference type="Gene3D" id="3.40.250.10">
    <property type="entry name" value="Rhodanese-like domain"/>
    <property type="match status" value="1"/>
</dbReference>
<dbReference type="InterPro" id="IPR052367">
    <property type="entry name" value="Thiosulfate_ST/Rhodanese-like"/>
</dbReference>
<dbReference type="Pfam" id="PF00581">
    <property type="entry name" value="Rhodanese"/>
    <property type="match status" value="1"/>
</dbReference>
<dbReference type="KEGG" id="err:DVR09_04225"/>
<evidence type="ECO:0000313" key="3">
    <source>
        <dbReference type="EMBL" id="AXK41643.1"/>
    </source>
</evidence>
<proteinExistence type="predicted"/>
<dbReference type="OrthoDB" id="9789585at2"/>
<evidence type="ECO:0000313" key="4">
    <source>
        <dbReference type="Proteomes" id="UP000254508"/>
    </source>
</evidence>
<dbReference type="SMART" id="SM00450">
    <property type="entry name" value="RHOD"/>
    <property type="match status" value="1"/>
</dbReference>
<dbReference type="RefSeq" id="WP_115415830.1">
    <property type="nucleotide sequence ID" value="NZ_CP031357.1"/>
</dbReference>
<reference evidence="4" key="1">
    <citation type="submission" date="2018-07" db="EMBL/GenBank/DDBJ databases">
        <title>Genome sequence of Erythrobacter strain YH-07, an antagonistic bacterium isolated from Yellow Sea.</title>
        <authorList>
            <person name="Tang T."/>
            <person name="Liu Q."/>
            <person name="Sun X."/>
        </authorList>
    </citation>
    <scope>NUCLEOTIDE SEQUENCE [LARGE SCALE GENOMIC DNA]</scope>
    <source>
        <strain evidence="4">YH-07</strain>
    </source>
</reference>
<dbReference type="AlphaFoldDB" id="A0A345YCJ1"/>
<gene>
    <name evidence="3" type="ORF">DVR09_04225</name>
</gene>
<dbReference type="CDD" id="cd00158">
    <property type="entry name" value="RHOD"/>
    <property type="match status" value="1"/>
</dbReference>
<keyword evidence="4" id="KW-1185">Reference proteome</keyword>
<feature type="chain" id="PRO_5016839555" evidence="1">
    <location>
        <begin position="23"/>
        <end position="141"/>
    </location>
</feature>
<dbReference type="InterPro" id="IPR001763">
    <property type="entry name" value="Rhodanese-like_dom"/>
</dbReference>
<dbReference type="PROSITE" id="PS51257">
    <property type="entry name" value="PROKAR_LIPOPROTEIN"/>
    <property type="match status" value="1"/>
</dbReference>
<feature type="domain" description="Rhodanese" evidence="2">
    <location>
        <begin position="52"/>
        <end position="140"/>
    </location>
</feature>
<accession>A0A345YCJ1</accession>
<name>A0A345YCJ1_9SPHN</name>
<dbReference type="SUPFAM" id="SSF52821">
    <property type="entry name" value="Rhodanese/Cell cycle control phosphatase"/>
    <property type="match status" value="1"/>
</dbReference>
<dbReference type="Proteomes" id="UP000254508">
    <property type="component" value="Chromosome"/>
</dbReference>
<dbReference type="PANTHER" id="PTHR45431">
    <property type="entry name" value="RHODANESE-LIKE DOMAIN-CONTAINING PROTEIN 15, CHLOROPLASTIC"/>
    <property type="match status" value="1"/>
</dbReference>
<organism evidence="3 4">
    <name type="scientific">Erythrobacter aureus</name>
    <dbReference type="NCBI Taxonomy" id="2182384"/>
    <lineage>
        <taxon>Bacteria</taxon>
        <taxon>Pseudomonadati</taxon>
        <taxon>Pseudomonadota</taxon>
        <taxon>Alphaproteobacteria</taxon>
        <taxon>Sphingomonadales</taxon>
        <taxon>Erythrobacteraceae</taxon>
        <taxon>Erythrobacter/Porphyrobacter group</taxon>
        <taxon>Erythrobacter</taxon>
    </lineage>
</organism>
<sequence>MMRHALLAGLAATMLGACSAQARPADDDVAEAPARAVVETIAPGTLATRIAAGEPIQLIDVRTPEEFAQGHLAGAINIPLGEFDPEALPDPRGSERILYCRSDRRSGIAAERLAAASGTAALHLDGGILAWEASDFPVERD</sequence>